<evidence type="ECO:0000313" key="2">
    <source>
        <dbReference type="Proteomes" id="UP000003560"/>
    </source>
</evidence>
<dbReference type="OrthoDB" id="9772308at2"/>
<name>B6G7J8_9ACTN</name>
<dbReference type="GO" id="GO:0004181">
    <property type="term" value="F:metallocarboxypeptidase activity"/>
    <property type="evidence" value="ECO:0007669"/>
    <property type="project" value="InterPro"/>
</dbReference>
<keyword evidence="1" id="KW-0645">Protease</keyword>
<reference evidence="1 2" key="1">
    <citation type="submission" date="2008-10" db="EMBL/GenBank/DDBJ databases">
        <title>Draft genome sequence of Collinsella stercoris (DSM 13279).</title>
        <authorList>
            <person name="Sudarsanam P."/>
            <person name="Ley R."/>
            <person name="Guruge J."/>
            <person name="Turnbaugh P.J."/>
            <person name="Mahowald M."/>
            <person name="Liep D."/>
            <person name="Gordon J."/>
        </authorList>
    </citation>
    <scope>NUCLEOTIDE SEQUENCE [LARGE SCALE GENOMIC DNA]</scope>
    <source>
        <strain evidence="1 2">DSM 13279</strain>
    </source>
</reference>
<dbReference type="Pfam" id="PF02074">
    <property type="entry name" value="Peptidase_M32"/>
    <property type="match status" value="1"/>
</dbReference>
<dbReference type="PROSITE" id="PS52034">
    <property type="entry name" value="PEPTIDASE_M32"/>
    <property type="match status" value="1"/>
</dbReference>
<dbReference type="GO" id="GO:0006508">
    <property type="term" value="P:proteolysis"/>
    <property type="evidence" value="ECO:0007669"/>
    <property type="project" value="InterPro"/>
</dbReference>
<dbReference type="AlphaFoldDB" id="B6G7J8"/>
<accession>B6G7J8</accession>
<comment type="caution">
    <text evidence="1">The sequence shown here is derived from an EMBL/GenBank/DDBJ whole genome shotgun (WGS) entry which is preliminary data.</text>
</comment>
<gene>
    <name evidence="1" type="ORF">COLSTE_00037</name>
</gene>
<feature type="non-terminal residue" evidence="1">
    <location>
        <position position="1"/>
    </location>
</feature>
<dbReference type="InterPro" id="IPR001333">
    <property type="entry name" value="Peptidase_M32_Taq"/>
</dbReference>
<dbReference type="EMBL" id="ABXJ01000003">
    <property type="protein sequence ID" value="EEA91768.1"/>
    <property type="molecule type" value="Genomic_DNA"/>
</dbReference>
<proteinExistence type="predicted"/>
<dbReference type="PANTHER" id="PTHR34217">
    <property type="entry name" value="METAL-DEPENDENT CARBOXYPEPTIDASE"/>
    <property type="match status" value="1"/>
</dbReference>
<dbReference type="CDD" id="cd06460">
    <property type="entry name" value="M32_Taq"/>
    <property type="match status" value="1"/>
</dbReference>
<dbReference type="EC" id="3.4.17.19" evidence="1"/>
<evidence type="ECO:0000313" key="1">
    <source>
        <dbReference type="EMBL" id="EEA91768.1"/>
    </source>
</evidence>
<dbReference type="Gene3D" id="1.10.1370.30">
    <property type="match status" value="1"/>
</dbReference>
<reference evidence="1 2" key="2">
    <citation type="submission" date="2008-10" db="EMBL/GenBank/DDBJ databases">
        <authorList>
            <person name="Fulton L."/>
            <person name="Clifton S."/>
            <person name="Fulton B."/>
            <person name="Xu J."/>
            <person name="Minx P."/>
            <person name="Pepin K.H."/>
            <person name="Johnson M."/>
            <person name="Thiruvilangam P."/>
            <person name="Bhonagiri V."/>
            <person name="Nash W.E."/>
            <person name="Mardis E.R."/>
            <person name="Wilson R.K."/>
        </authorList>
    </citation>
    <scope>NUCLEOTIDE SEQUENCE [LARGE SCALE GENOMIC DNA]</scope>
    <source>
        <strain evidence="1 2">DSM 13279</strain>
    </source>
</reference>
<dbReference type="RefSeq" id="WP_006719367.1">
    <property type="nucleotide sequence ID" value="NZ_DS995474.1"/>
</dbReference>
<keyword evidence="2" id="KW-1185">Reference proteome</keyword>
<dbReference type="SUPFAM" id="SSF55486">
    <property type="entry name" value="Metalloproteases ('zincins'), catalytic domain"/>
    <property type="match status" value="1"/>
</dbReference>
<protein>
    <submittedName>
        <fullName evidence="1">Carboxypeptidase Taq (M32) metallopeptidase</fullName>
        <ecNumber evidence="1">3.4.17.19</ecNumber>
    </submittedName>
</protein>
<dbReference type="PANTHER" id="PTHR34217:SF1">
    <property type="entry name" value="CARBOXYPEPTIDASE 1"/>
    <property type="match status" value="1"/>
</dbReference>
<organism evidence="1 2">
    <name type="scientific">Collinsella stercoris DSM 13279</name>
    <dbReference type="NCBI Taxonomy" id="445975"/>
    <lineage>
        <taxon>Bacteria</taxon>
        <taxon>Bacillati</taxon>
        <taxon>Actinomycetota</taxon>
        <taxon>Coriobacteriia</taxon>
        <taxon>Coriobacteriales</taxon>
        <taxon>Coriobacteriaceae</taxon>
        <taxon>Collinsella</taxon>
    </lineage>
</organism>
<keyword evidence="1" id="KW-0121">Carboxypeptidase</keyword>
<dbReference type="PRINTS" id="PR00998">
    <property type="entry name" value="CRBOXYPTASET"/>
</dbReference>
<keyword evidence="1" id="KW-0378">Hydrolase</keyword>
<dbReference type="Proteomes" id="UP000003560">
    <property type="component" value="Unassembled WGS sequence"/>
</dbReference>
<sequence>ACALVSELEASVAASELTDPQVVAEVRTLARDQREARALPTEEVEAWSRLTCEADAVWHKAKNANDWASFEPYVDRIVETLKRHAGYVDPTRDPYDVWLDQYERGMDARAYDQFFDAVRQTVVPLVHAIGERGTQPEAPFLTAHVPDAVQRAMSFDLMKLVGLDLADTCLAFTEHPFSEGFAVGDARVTTHIYEDNLLSNVYSVIHEAGHASYELGVNPAYARTCLEGGTSLGIHESQSRFFENTAGRSRAFMTPLLALLRRYVPEVYGTVSEDELYRAVNIAQPSLVRTEADELTYPLHIMIRYDIERLLFAGEATAKDIPALWAQKTREYLGLDVPNDTLGCLQDTHWSGGSFGYFPTYALGSAYDAQYVPAMERAGVDLDAACAVGDLAPVRAWLRENIWQWGRGKDAGELVEAACGAPFDATFYCDYLAKKFGELYQL</sequence>
<dbReference type="HOGENOM" id="CLU_618986_0_0_11"/>
<dbReference type="eggNOG" id="COG2317">
    <property type="taxonomic scope" value="Bacteria"/>
</dbReference>